<protein>
    <submittedName>
        <fullName evidence="3">Tripartite tricarboxylate transporter substrate binding protein</fullName>
    </submittedName>
</protein>
<accession>A0ABV0MC26</accession>
<proteinExistence type="inferred from homology"/>
<dbReference type="InterPro" id="IPR005064">
    <property type="entry name" value="BUG"/>
</dbReference>
<gene>
    <name evidence="3" type="ORF">ABK249_31630</name>
</gene>
<evidence type="ECO:0000256" key="1">
    <source>
        <dbReference type="ARBA" id="ARBA00006987"/>
    </source>
</evidence>
<comment type="caution">
    <text evidence="3">The sequence shown here is derived from an EMBL/GenBank/DDBJ whole genome shotgun (WGS) entry which is preliminary data.</text>
</comment>
<feature type="chain" id="PRO_5047378668" evidence="2">
    <location>
        <begin position="29"/>
        <end position="330"/>
    </location>
</feature>
<dbReference type="InterPro" id="IPR006311">
    <property type="entry name" value="TAT_signal"/>
</dbReference>
<dbReference type="EMBL" id="JBEAAL010000045">
    <property type="protein sequence ID" value="MEQ1409457.1"/>
    <property type="molecule type" value="Genomic_DNA"/>
</dbReference>
<reference evidence="3 4" key="1">
    <citation type="submission" date="2024-05" db="EMBL/GenBank/DDBJ databases">
        <title>Neorhizobium sp. Rsf11, a plant growth promoting and heavy metal resistant PAH-degrader.</title>
        <authorList>
            <person name="Golubev S.N."/>
            <person name="Muratova A.Y."/>
            <person name="Markelova M.I."/>
        </authorList>
    </citation>
    <scope>NUCLEOTIDE SEQUENCE [LARGE SCALE GENOMIC DNA]</scope>
    <source>
        <strain evidence="3 4">Rsf11</strain>
    </source>
</reference>
<evidence type="ECO:0000256" key="2">
    <source>
        <dbReference type="SAM" id="SignalP"/>
    </source>
</evidence>
<dbReference type="SUPFAM" id="SSF53850">
    <property type="entry name" value="Periplasmic binding protein-like II"/>
    <property type="match status" value="1"/>
</dbReference>
<evidence type="ECO:0000313" key="4">
    <source>
        <dbReference type="Proteomes" id="UP001496627"/>
    </source>
</evidence>
<dbReference type="CDD" id="cd07012">
    <property type="entry name" value="PBP2_Bug_TTT"/>
    <property type="match status" value="1"/>
</dbReference>
<dbReference type="Pfam" id="PF03401">
    <property type="entry name" value="TctC"/>
    <property type="match status" value="1"/>
</dbReference>
<dbReference type="PANTHER" id="PTHR42928:SF5">
    <property type="entry name" value="BLR1237 PROTEIN"/>
    <property type="match status" value="1"/>
</dbReference>
<keyword evidence="4" id="KW-1185">Reference proteome</keyword>
<dbReference type="Gene3D" id="3.40.190.10">
    <property type="entry name" value="Periplasmic binding protein-like II"/>
    <property type="match status" value="1"/>
</dbReference>
<organism evidence="3 4">
    <name type="scientific">Neorhizobium phenanthreniclasticum</name>
    <dbReference type="NCBI Taxonomy" id="3157917"/>
    <lineage>
        <taxon>Bacteria</taxon>
        <taxon>Pseudomonadati</taxon>
        <taxon>Pseudomonadota</taxon>
        <taxon>Alphaproteobacteria</taxon>
        <taxon>Hyphomicrobiales</taxon>
        <taxon>Rhizobiaceae</taxon>
        <taxon>Rhizobium/Agrobacterium group</taxon>
        <taxon>Neorhizobium</taxon>
    </lineage>
</organism>
<dbReference type="Gene3D" id="3.40.190.150">
    <property type="entry name" value="Bordetella uptake gene, domain 1"/>
    <property type="match status" value="1"/>
</dbReference>
<dbReference type="PANTHER" id="PTHR42928">
    <property type="entry name" value="TRICARBOXYLATE-BINDING PROTEIN"/>
    <property type="match status" value="1"/>
</dbReference>
<dbReference type="RefSeq" id="WP_227705474.1">
    <property type="nucleotide sequence ID" value="NZ_JBEAAL010000045.1"/>
</dbReference>
<name>A0ABV0MC26_9HYPH</name>
<feature type="signal peptide" evidence="2">
    <location>
        <begin position="1"/>
        <end position="28"/>
    </location>
</feature>
<evidence type="ECO:0000313" key="3">
    <source>
        <dbReference type="EMBL" id="MEQ1409457.1"/>
    </source>
</evidence>
<dbReference type="Proteomes" id="UP001496627">
    <property type="component" value="Unassembled WGS sequence"/>
</dbReference>
<comment type="similarity">
    <text evidence="1">Belongs to the UPF0065 (bug) family.</text>
</comment>
<dbReference type="PROSITE" id="PS51318">
    <property type="entry name" value="TAT"/>
    <property type="match status" value="1"/>
</dbReference>
<dbReference type="PIRSF" id="PIRSF017082">
    <property type="entry name" value="YflP"/>
    <property type="match status" value="1"/>
</dbReference>
<dbReference type="InterPro" id="IPR042100">
    <property type="entry name" value="Bug_dom1"/>
</dbReference>
<keyword evidence="2" id="KW-0732">Signal</keyword>
<sequence>MKTITRRSMLAAGIALGIAGAAWSPASAQDAAADYPKKQTVSFICAFQAGSGADIVVRYFADQFGKLTGSTVIVENKPGAGGNIAGQYVVRAKPDGYTIFFHTGSSLAGNMHMFKNPPFDADKDLAVVSTINKQPFMINVPTSSPIQNMKELTELLKKEGSNASYAVNNTSGKVLAATYVKMAGLETVEVAYKSSADSMNDIMSGAVAFASQDPIFSLGQYREKRYRILAVSSAERLPAIPDVPTMTESGFPMDQVGWFVTMVPAATPKPIVNKLNGYFNELLKRDDVKKFIEEQGGAVYISTPEQGQAFLKKEIAAWADLVKVANIPQQ</sequence>